<evidence type="ECO:0000313" key="3">
    <source>
        <dbReference type="Proteomes" id="UP000264589"/>
    </source>
</evidence>
<dbReference type="FunCoup" id="A0A371RJ39">
    <property type="interactions" value="8"/>
</dbReference>
<name>A0A371RJ39_9PROT</name>
<dbReference type="PANTHER" id="PTHR40590">
    <property type="entry name" value="CYTOPLASMIC PROTEIN-RELATED"/>
    <property type="match status" value="1"/>
</dbReference>
<dbReference type="EMBL" id="QUQO01000001">
    <property type="protein sequence ID" value="RFB05461.1"/>
    <property type="molecule type" value="Genomic_DNA"/>
</dbReference>
<organism evidence="2 3">
    <name type="scientific">Parvularcula marina</name>
    <dbReference type="NCBI Taxonomy" id="2292771"/>
    <lineage>
        <taxon>Bacteria</taxon>
        <taxon>Pseudomonadati</taxon>
        <taxon>Pseudomonadota</taxon>
        <taxon>Alphaproteobacteria</taxon>
        <taxon>Parvularculales</taxon>
        <taxon>Parvularculaceae</taxon>
        <taxon>Parvularcula</taxon>
    </lineage>
</organism>
<keyword evidence="3" id="KW-1185">Reference proteome</keyword>
<dbReference type="PANTHER" id="PTHR40590:SF1">
    <property type="entry name" value="CYTOPLASMIC PROTEIN"/>
    <property type="match status" value="1"/>
</dbReference>
<gene>
    <name evidence="2" type="ORF">DX908_09440</name>
</gene>
<evidence type="ECO:0000313" key="2">
    <source>
        <dbReference type="EMBL" id="RFB05461.1"/>
    </source>
</evidence>
<feature type="chain" id="PRO_5016796085" evidence="1">
    <location>
        <begin position="25"/>
        <end position="310"/>
    </location>
</feature>
<dbReference type="Pfam" id="PF01963">
    <property type="entry name" value="TraB_PrgY_gumN"/>
    <property type="match status" value="1"/>
</dbReference>
<dbReference type="InParanoid" id="A0A371RJ39"/>
<dbReference type="InterPro" id="IPR002816">
    <property type="entry name" value="TraB/PrgY/GumN_fam"/>
</dbReference>
<proteinExistence type="predicted"/>
<evidence type="ECO:0000256" key="1">
    <source>
        <dbReference type="SAM" id="SignalP"/>
    </source>
</evidence>
<dbReference type="RefSeq" id="WP_116392094.1">
    <property type="nucleotide sequence ID" value="NZ_QUQO01000001.1"/>
</dbReference>
<feature type="signal peptide" evidence="1">
    <location>
        <begin position="1"/>
        <end position="24"/>
    </location>
</feature>
<dbReference type="OrthoDB" id="9806326at2"/>
<protein>
    <submittedName>
        <fullName evidence="2">TraB/GumN family protein</fullName>
    </submittedName>
</protein>
<sequence>MTRTLKSALLGVSALAFAGATSFAADDAPKTLAEATEGPSNVAIWKTGDADTTVYMMGTIHILHPDLDWETDAFEAAWAEANAVFFEANVTSPEEVQAASPLIMSEGFYTDGRKFADLFTADQREELNEALKEYGLTAEALGNMRPWFASIQLTQLAMAKAGGDPAAGIEMLLGARASEEGKTQRYFEGLAEQIQIIADVPDEVWAKSLIEGVDELSDVEGYFAEMVGLWYDGDADGLAEFMSDGWEETPELASKLLYERNEKWAVKIDRLIEEEEGTFLVAVGAGHLAGAKSVQDYLTQHGHESVRVNP</sequence>
<comment type="caution">
    <text evidence="2">The sequence shown here is derived from an EMBL/GenBank/DDBJ whole genome shotgun (WGS) entry which is preliminary data.</text>
</comment>
<dbReference type="CDD" id="cd14789">
    <property type="entry name" value="Tiki"/>
    <property type="match status" value="1"/>
</dbReference>
<dbReference type="InterPro" id="IPR047111">
    <property type="entry name" value="YbaP-like"/>
</dbReference>
<reference evidence="2 3" key="1">
    <citation type="submission" date="2018-08" db="EMBL/GenBank/DDBJ databases">
        <title>Parvularcula sp. SM1705, isolated from surface water of the South Sea China.</title>
        <authorList>
            <person name="Sun L."/>
        </authorList>
    </citation>
    <scope>NUCLEOTIDE SEQUENCE [LARGE SCALE GENOMIC DNA]</scope>
    <source>
        <strain evidence="2 3">SM1705</strain>
    </source>
</reference>
<dbReference type="AlphaFoldDB" id="A0A371RJ39"/>
<accession>A0A371RJ39</accession>
<keyword evidence="1" id="KW-0732">Signal</keyword>
<dbReference type="Proteomes" id="UP000264589">
    <property type="component" value="Unassembled WGS sequence"/>
</dbReference>